<protein>
    <submittedName>
        <fullName evidence="1">Lipoprotein</fullName>
    </submittedName>
</protein>
<dbReference type="Proteomes" id="UP000268696">
    <property type="component" value="Chromosome"/>
</dbReference>
<organism evidence="1 2">
    <name type="scientific">Pseudomonas synxantha</name>
    <dbReference type="NCBI Taxonomy" id="47883"/>
    <lineage>
        <taxon>Bacteria</taxon>
        <taxon>Pseudomonadati</taxon>
        <taxon>Pseudomonadota</taxon>
        <taxon>Gammaproteobacteria</taxon>
        <taxon>Pseudomonadales</taxon>
        <taxon>Pseudomonadaceae</taxon>
        <taxon>Pseudomonas</taxon>
    </lineage>
</organism>
<sequence>MPASQASQLPHLMGCVMKGWRVALIALSFLLLSGCLVTFKDPLPTDEAAPQALLGKWASKNAWGEPLNLQITRVGAYRYKAVSYPKTKPGLRDEYLFTVSRHGNRWYISAPLPARLGGHFILAGFEFDEKHELVVYNLDLEQIHQAIGQQALHGSTVDTVEGAGVLVDSPMDQVFAYLDDPANADVFVEAVRYRRVGK</sequence>
<keyword evidence="1" id="KW-0449">Lipoprotein</keyword>
<dbReference type="EMBL" id="CP027754">
    <property type="protein sequence ID" value="AZE53584.1"/>
    <property type="molecule type" value="Genomic_DNA"/>
</dbReference>
<dbReference type="AlphaFoldDB" id="A0A3G7U2I5"/>
<gene>
    <name evidence="1" type="ORF">C4K03_1413</name>
</gene>
<proteinExistence type="predicted"/>
<reference evidence="1 2" key="1">
    <citation type="submission" date="2018-03" db="EMBL/GenBank/DDBJ databases">
        <title>Diversity of phytobeneficial traits revealed by whole-genome analysis of worldwide-isolated phenazine-producing Pseudomonas spp.</title>
        <authorList>
            <person name="Biessy A."/>
            <person name="Novinscak A."/>
            <person name="Blom J."/>
            <person name="Leger G."/>
            <person name="Thomashow L.S."/>
            <person name="Cazorla F.M."/>
            <person name="Josic D."/>
            <person name="Filion M."/>
        </authorList>
    </citation>
    <scope>NUCLEOTIDE SEQUENCE [LARGE SCALE GENOMIC DNA]</scope>
    <source>
        <strain evidence="1 2">30B</strain>
    </source>
</reference>
<name>A0A3G7U2I5_9PSED</name>
<evidence type="ECO:0000313" key="2">
    <source>
        <dbReference type="Proteomes" id="UP000268696"/>
    </source>
</evidence>
<accession>A0A3G7U2I5</accession>
<evidence type="ECO:0000313" key="1">
    <source>
        <dbReference type="EMBL" id="AZE53584.1"/>
    </source>
</evidence>